<dbReference type="RefSeq" id="WP_279252461.1">
    <property type="nucleotide sequence ID" value="NZ_SHNP01000002.1"/>
</dbReference>
<name>A0ABT3SVB1_9GAMM</name>
<protein>
    <submittedName>
        <fullName evidence="2">VOC family protein</fullName>
    </submittedName>
</protein>
<keyword evidence="3" id="KW-1185">Reference proteome</keyword>
<dbReference type="InterPro" id="IPR029068">
    <property type="entry name" value="Glyas_Bleomycin-R_OHBP_Dase"/>
</dbReference>
<organism evidence="2 3">
    <name type="scientific">Candidatus Seongchinamella marina</name>
    <dbReference type="NCBI Taxonomy" id="2518990"/>
    <lineage>
        <taxon>Bacteria</taxon>
        <taxon>Pseudomonadati</taxon>
        <taxon>Pseudomonadota</taxon>
        <taxon>Gammaproteobacteria</taxon>
        <taxon>Cellvibrionales</taxon>
        <taxon>Halieaceae</taxon>
        <taxon>Seongchinamella</taxon>
    </lineage>
</organism>
<dbReference type="Gene3D" id="3.10.180.10">
    <property type="entry name" value="2,3-Dihydroxybiphenyl 1,2-Dioxygenase, domain 1"/>
    <property type="match status" value="1"/>
</dbReference>
<feature type="domain" description="Glyoxalase-like" evidence="1">
    <location>
        <begin position="6"/>
        <end position="197"/>
    </location>
</feature>
<dbReference type="PANTHER" id="PTHR40265:SF1">
    <property type="entry name" value="GLYOXALASE-LIKE DOMAIN-CONTAINING PROTEIN"/>
    <property type="match status" value="1"/>
</dbReference>
<dbReference type="Proteomes" id="UP001143307">
    <property type="component" value="Unassembled WGS sequence"/>
</dbReference>
<dbReference type="EMBL" id="SHNP01000002">
    <property type="protein sequence ID" value="MCX2973576.1"/>
    <property type="molecule type" value="Genomic_DNA"/>
</dbReference>
<comment type="caution">
    <text evidence="2">The sequence shown here is derived from an EMBL/GenBank/DDBJ whole genome shotgun (WGS) entry which is preliminary data.</text>
</comment>
<proteinExistence type="predicted"/>
<sequence>MMPFHFDHAVIFVPDLNKAIKKFCDLGFVVTQGGEHEYTCNALIIFDDRTFIEILALKTSWSRPLLKIAAKIGLINHLANNKPDVSWRLMRWITKKYGAIDWCIRVENMQAALDCFKSTKLTMLDTMNYQRRRPDGEIAQWLLGSAKDLDLPFLIQDKTLIDIRIPLGSHTQHPNGALGIKKIIIAPTDPVRTANAFNNFLIAAQSASYPTPQSIVIGATTVCMEHQPNARGKFSLELSYSGNDRKHLDTNKTCGANIWLTPNI</sequence>
<dbReference type="Pfam" id="PF13468">
    <property type="entry name" value="Glyoxalase_3"/>
    <property type="match status" value="1"/>
</dbReference>
<evidence type="ECO:0000313" key="2">
    <source>
        <dbReference type="EMBL" id="MCX2973576.1"/>
    </source>
</evidence>
<gene>
    <name evidence="2" type="ORF">EYC87_08270</name>
</gene>
<evidence type="ECO:0000259" key="1">
    <source>
        <dbReference type="Pfam" id="PF13468"/>
    </source>
</evidence>
<evidence type="ECO:0000313" key="3">
    <source>
        <dbReference type="Proteomes" id="UP001143307"/>
    </source>
</evidence>
<dbReference type="SUPFAM" id="SSF54593">
    <property type="entry name" value="Glyoxalase/Bleomycin resistance protein/Dihydroxybiphenyl dioxygenase"/>
    <property type="match status" value="1"/>
</dbReference>
<accession>A0ABT3SVB1</accession>
<dbReference type="PANTHER" id="PTHR40265">
    <property type="entry name" value="BLL2707 PROTEIN"/>
    <property type="match status" value="1"/>
</dbReference>
<dbReference type="InterPro" id="IPR025870">
    <property type="entry name" value="Glyoxalase-like_dom"/>
</dbReference>
<reference evidence="2" key="1">
    <citation type="submission" date="2019-02" db="EMBL/GenBank/DDBJ databases">
        <authorList>
            <person name="Li S.-H."/>
        </authorList>
    </citation>
    <scope>NUCLEOTIDE SEQUENCE</scope>
    <source>
        <strain evidence="2">IMCC8485</strain>
    </source>
</reference>